<dbReference type="GO" id="GO:0042597">
    <property type="term" value="C:periplasmic space"/>
    <property type="evidence" value="ECO:0007669"/>
    <property type="project" value="UniProtKB-SubCell"/>
</dbReference>
<feature type="signal peptide" evidence="10">
    <location>
        <begin position="1"/>
        <end position="25"/>
    </location>
</feature>
<evidence type="ECO:0000256" key="4">
    <source>
        <dbReference type="ARBA" id="ARBA00022723"/>
    </source>
</evidence>
<feature type="binding site" description="covalent" evidence="8">
    <location>
        <position position="135"/>
    </location>
    <ligand>
        <name>heme c</name>
        <dbReference type="ChEBI" id="CHEBI:61717"/>
        <label>2</label>
    </ligand>
</feature>
<dbReference type="AlphaFoldDB" id="A0A557RZY5"/>
<evidence type="ECO:0000256" key="9">
    <source>
        <dbReference type="PIRSR" id="PIRSR000005-2"/>
    </source>
</evidence>
<evidence type="ECO:0000259" key="11">
    <source>
        <dbReference type="PROSITE" id="PS51007"/>
    </source>
</evidence>
<dbReference type="InterPro" id="IPR009056">
    <property type="entry name" value="Cyt_c-like_dom"/>
</dbReference>
<evidence type="ECO:0000256" key="2">
    <source>
        <dbReference type="ARBA" id="ARBA00022448"/>
    </source>
</evidence>
<comment type="PTM">
    <text evidence="8">Binds 2 heme c groups covalently per subunit.</text>
</comment>
<keyword evidence="10" id="KW-0732">Signal</keyword>
<dbReference type="PANTHER" id="PTHR33751:SF9">
    <property type="entry name" value="CYTOCHROME C4"/>
    <property type="match status" value="1"/>
</dbReference>
<feature type="binding site" description="covalent" evidence="8">
    <location>
        <position position="138"/>
    </location>
    <ligand>
        <name>heme c</name>
        <dbReference type="ChEBI" id="CHEBI:61717"/>
        <label>2</label>
    </ligand>
</feature>
<dbReference type="SUPFAM" id="SSF46626">
    <property type="entry name" value="Cytochrome c"/>
    <property type="match status" value="2"/>
</dbReference>
<dbReference type="Gene3D" id="1.10.760.10">
    <property type="entry name" value="Cytochrome c-like domain"/>
    <property type="match status" value="2"/>
</dbReference>
<dbReference type="Proteomes" id="UP000316649">
    <property type="component" value="Unassembled WGS sequence"/>
</dbReference>
<evidence type="ECO:0000256" key="7">
    <source>
        <dbReference type="ARBA" id="ARBA00023004"/>
    </source>
</evidence>
<evidence type="ECO:0000256" key="3">
    <source>
        <dbReference type="ARBA" id="ARBA00022617"/>
    </source>
</evidence>
<evidence type="ECO:0000256" key="8">
    <source>
        <dbReference type="PIRSR" id="PIRSR000005-1"/>
    </source>
</evidence>
<evidence type="ECO:0000256" key="5">
    <source>
        <dbReference type="ARBA" id="ARBA00022764"/>
    </source>
</evidence>
<feature type="binding site" description="covalent" evidence="8">
    <location>
        <position position="48"/>
    </location>
    <ligand>
        <name>heme c</name>
        <dbReference type="ChEBI" id="CHEBI:61717"/>
        <label>1</label>
    </ligand>
</feature>
<proteinExistence type="predicted"/>
<keyword evidence="2" id="KW-0813">Transport</keyword>
<dbReference type="PANTHER" id="PTHR33751">
    <property type="entry name" value="CBB3-TYPE CYTOCHROME C OXIDASE SUBUNIT FIXP"/>
    <property type="match status" value="1"/>
</dbReference>
<name>A0A557RZY5_9GAMM</name>
<dbReference type="RefSeq" id="WP_144359860.1">
    <property type="nucleotide sequence ID" value="NZ_VMNH01000023.1"/>
</dbReference>
<evidence type="ECO:0000313" key="12">
    <source>
        <dbReference type="EMBL" id="TVO70723.1"/>
    </source>
</evidence>
<keyword evidence="3 8" id="KW-0349">Heme</keyword>
<feature type="chain" id="PRO_5022015584" evidence="10">
    <location>
        <begin position="26"/>
        <end position="207"/>
    </location>
</feature>
<reference evidence="12 13" key="1">
    <citation type="submission" date="2019-07" db="EMBL/GenBank/DDBJ databases">
        <title>The pathways for chlorine oxyanion respiration interact through the shared metabolite chlorate.</title>
        <authorList>
            <person name="Barnum T.P."/>
            <person name="Cheng Y."/>
            <person name="Hill K.A."/>
            <person name="Lucas L.N."/>
            <person name="Carlson H.K."/>
            <person name="Coates J.D."/>
        </authorList>
    </citation>
    <scope>NUCLEOTIDE SEQUENCE [LARGE SCALE GENOMIC DNA]</scope>
    <source>
        <strain evidence="12 13">BK-1</strain>
    </source>
</reference>
<keyword evidence="4 9" id="KW-0479">Metal-binding</keyword>
<dbReference type="InterPro" id="IPR024167">
    <property type="entry name" value="Cytochrome_c4-like"/>
</dbReference>
<dbReference type="GO" id="GO:0020037">
    <property type="term" value="F:heme binding"/>
    <property type="evidence" value="ECO:0007669"/>
    <property type="project" value="InterPro"/>
</dbReference>
<dbReference type="GO" id="GO:0009055">
    <property type="term" value="F:electron transfer activity"/>
    <property type="evidence" value="ECO:0007669"/>
    <property type="project" value="InterPro"/>
</dbReference>
<evidence type="ECO:0000256" key="1">
    <source>
        <dbReference type="ARBA" id="ARBA00004418"/>
    </source>
</evidence>
<keyword evidence="5" id="KW-0574">Periplasm</keyword>
<comment type="caution">
    <text evidence="12">The sequence shown here is derived from an EMBL/GenBank/DDBJ whole genome shotgun (WGS) entry which is preliminary data.</text>
</comment>
<evidence type="ECO:0000256" key="10">
    <source>
        <dbReference type="SAM" id="SignalP"/>
    </source>
</evidence>
<dbReference type="EMBL" id="VMNH01000023">
    <property type="protein sequence ID" value="TVO70723.1"/>
    <property type="molecule type" value="Genomic_DNA"/>
</dbReference>
<dbReference type="PROSITE" id="PS51007">
    <property type="entry name" value="CYTC"/>
    <property type="match status" value="1"/>
</dbReference>
<gene>
    <name evidence="12" type="ORF">FHP88_14755</name>
</gene>
<keyword evidence="13" id="KW-1185">Reference proteome</keyword>
<keyword evidence="7 9" id="KW-0408">Iron</keyword>
<feature type="binding site" description="axial binding residue" evidence="9">
    <location>
        <position position="49"/>
    </location>
    <ligand>
        <name>heme c</name>
        <dbReference type="ChEBI" id="CHEBI:61717"/>
        <label>1</label>
    </ligand>
    <ligandPart>
        <name>Fe</name>
        <dbReference type="ChEBI" id="CHEBI:18248"/>
    </ligandPart>
</feature>
<dbReference type="OrthoDB" id="188778at2"/>
<organism evidence="12 13">
    <name type="scientific">Sedimenticola selenatireducens</name>
    <dbReference type="NCBI Taxonomy" id="191960"/>
    <lineage>
        <taxon>Bacteria</taxon>
        <taxon>Pseudomonadati</taxon>
        <taxon>Pseudomonadota</taxon>
        <taxon>Gammaproteobacteria</taxon>
        <taxon>Chromatiales</taxon>
        <taxon>Sedimenticolaceae</taxon>
        <taxon>Sedimenticola</taxon>
    </lineage>
</organism>
<comment type="subcellular location">
    <subcellularLocation>
        <location evidence="1">Periplasm</location>
    </subcellularLocation>
</comment>
<sequence length="207" mass="21930">MAYKTLTKAALVAGLAVGAAFSAFATDDKPKMMMGADAAMLANTCAGCHGTGGNSMGPAAPSIAGLSPTYFNETMAGFASGEIPSTIMGRIAKGYTEDEIKAMSSFYSGKKFMKAKQDFDPALADKGAKLHDKYCEKCHADGGQSAEDDAGVLAGQWTPYVNWTLADYKAGDREATKKMKKKLEEMLEREGSDGVIALLNFYASQQK</sequence>
<feature type="binding site" description="covalent" evidence="8">
    <location>
        <position position="45"/>
    </location>
    <ligand>
        <name>heme c</name>
        <dbReference type="ChEBI" id="CHEBI:61717"/>
        <label>1</label>
    </ligand>
</feature>
<feature type="binding site" description="axial binding residue" evidence="9">
    <location>
        <position position="179"/>
    </location>
    <ligand>
        <name>heme c</name>
        <dbReference type="ChEBI" id="CHEBI:61717"/>
        <label>2</label>
    </ligand>
    <ligandPart>
        <name>Fe</name>
        <dbReference type="ChEBI" id="CHEBI:18248"/>
    </ligandPart>
</feature>
<keyword evidence="6" id="KW-0249">Electron transport</keyword>
<evidence type="ECO:0000256" key="6">
    <source>
        <dbReference type="ARBA" id="ARBA00022982"/>
    </source>
</evidence>
<feature type="binding site" description="axial binding residue" evidence="9">
    <location>
        <position position="139"/>
    </location>
    <ligand>
        <name>heme c</name>
        <dbReference type="ChEBI" id="CHEBI:61717"/>
        <label>2</label>
    </ligand>
    <ligandPart>
        <name>Fe</name>
        <dbReference type="ChEBI" id="CHEBI:18248"/>
    </ligandPart>
</feature>
<evidence type="ECO:0000313" key="13">
    <source>
        <dbReference type="Proteomes" id="UP000316649"/>
    </source>
</evidence>
<dbReference type="InterPro" id="IPR050597">
    <property type="entry name" value="Cytochrome_c_Oxidase_Subunit"/>
</dbReference>
<dbReference type="GO" id="GO:0005506">
    <property type="term" value="F:iron ion binding"/>
    <property type="evidence" value="ECO:0007669"/>
    <property type="project" value="InterPro"/>
</dbReference>
<protein>
    <submittedName>
        <fullName evidence="12">Cytochrome c4</fullName>
    </submittedName>
</protein>
<dbReference type="PIRSF" id="PIRSF000005">
    <property type="entry name" value="Cytochrome_c4"/>
    <property type="match status" value="1"/>
</dbReference>
<dbReference type="InterPro" id="IPR036909">
    <property type="entry name" value="Cyt_c-like_dom_sf"/>
</dbReference>
<feature type="domain" description="Cytochrome c" evidence="11">
    <location>
        <begin position="30"/>
        <end position="111"/>
    </location>
</feature>
<feature type="binding site" description="axial binding residue" evidence="9">
    <location>
        <position position="88"/>
    </location>
    <ligand>
        <name>heme c</name>
        <dbReference type="ChEBI" id="CHEBI:61717"/>
        <label>1</label>
    </ligand>
    <ligandPart>
        <name>Fe</name>
        <dbReference type="ChEBI" id="CHEBI:18248"/>
    </ligandPart>
</feature>
<accession>A0A557RZY5</accession>